<dbReference type="EMBL" id="JBFXLT010000021">
    <property type="protein sequence ID" value="KAL2816700.1"/>
    <property type="molecule type" value="Genomic_DNA"/>
</dbReference>
<gene>
    <name evidence="2" type="ORF">BJX63DRAFT_430083</name>
</gene>
<accession>A0ABR4HMI6</accession>
<comment type="caution">
    <text evidence="2">The sequence shown here is derived from an EMBL/GenBank/DDBJ whole genome shotgun (WGS) entry which is preliminary data.</text>
</comment>
<feature type="region of interest" description="Disordered" evidence="1">
    <location>
        <begin position="127"/>
        <end position="170"/>
    </location>
</feature>
<name>A0ABR4HMI6_9EURO</name>
<protein>
    <submittedName>
        <fullName evidence="2">Uncharacterized protein</fullName>
    </submittedName>
</protein>
<reference evidence="2 3" key="1">
    <citation type="submission" date="2024-07" db="EMBL/GenBank/DDBJ databases">
        <title>Section-level genome sequencing and comparative genomics of Aspergillus sections Usti and Cavernicolus.</title>
        <authorList>
            <consortium name="Lawrence Berkeley National Laboratory"/>
            <person name="Nybo J.L."/>
            <person name="Vesth T.C."/>
            <person name="Theobald S."/>
            <person name="Frisvad J.C."/>
            <person name="Larsen T.O."/>
            <person name="Kjaerboelling I."/>
            <person name="Rothschild-Mancinelli K."/>
            <person name="Lyhne E.K."/>
            <person name="Kogle M.E."/>
            <person name="Barry K."/>
            <person name="Clum A."/>
            <person name="Na H."/>
            <person name="Ledsgaard L."/>
            <person name="Lin J."/>
            <person name="Lipzen A."/>
            <person name="Kuo A."/>
            <person name="Riley R."/>
            <person name="Mondo S."/>
            <person name="Labutti K."/>
            <person name="Haridas S."/>
            <person name="Pangalinan J."/>
            <person name="Salamov A.A."/>
            <person name="Simmons B.A."/>
            <person name="Magnuson J.K."/>
            <person name="Chen J."/>
            <person name="Drula E."/>
            <person name="Henrissat B."/>
            <person name="Wiebenga A."/>
            <person name="Lubbers R.J."/>
            <person name="Gomes A.C."/>
            <person name="Makela M.R."/>
            <person name="Stajich J."/>
            <person name="Grigoriev I.V."/>
            <person name="Mortensen U.H."/>
            <person name="De Vries R.P."/>
            <person name="Baker S.E."/>
            <person name="Andersen M.R."/>
        </authorList>
    </citation>
    <scope>NUCLEOTIDE SEQUENCE [LARGE SCALE GENOMIC DNA]</scope>
    <source>
        <strain evidence="2 3">CBS 588.65</strain>
    </source>
</reference>
<proteinExistence type="predicted"/>
<organism evidence="2 3">
    <name type="scientific">Aspergillus granulosus</name>
    <dbReference type="NCBI Taxonomy" id="176169"/>
    <lineage>
        <taxon>Eukaryota</taxon>
        <taxon>Fungi</taxon>
        <taxon>Dikarya</taxon>
        <taxon>Ascomycota</taxon>
        <taxon>Pezizomycotina</taxon>
        <taxon>Eurotiomycetes</taxon>
        <taxon>Eurotiomycetidae</taxon>
        <taxon>Eurotiales</taxon>
        <taxon>Aspergillaceae</taxon>
        <taxon>Aspergillus</taxon>
        <taxon>Aspergillus subgen. Nidulantes</taxon>
    </lineage>
</organism>
<sequence length="170" mass="19009">MATRAPPTLILLLPWMGAIRRQVESYIRDYIGLYTSTTDTPTTTWTHRTTKPTFLVIYSKIIDFILLCPLSTSAATKALALQPALIVLNSYAPEDTLVHIFSTAGPHVPEPRGRIQVHHHHPINRAIRAPSTFHPPRNRLRPPTDPLHQAPNIHAPLTNPGDIPRHQGRA</sequence>
<keyword evidence="3" id="KW-1185">Reference proteome</keyword>
<evidence type="ECO:0000256" key="1">
    <source>
        <dbReference type="SAM" id="MobiDB-lite"/>
    </source>
</evidence>
<evidence type="ECO:0000313" key="3">
    <source>
        <dbReference type="Proteomes" id="UP001610334"/>
    </source>
</evidence>
<dbReference type="Proteomes" id="UP001610334">
    <property type="component" value="Unassembled WGS sequence"/>
</dbReference>
<evidence type="ECO:0000313" key="2">
    <source>
        <dbReference type="EMBL" id="KAL2816700.1"/>
    </source>
</evidence>